<sequence length="215" mass="23609">MSIEALLSEVTPFFYNTLALKAGVATNVGKPCSSGSSTEELKAVKVSQDKLAAGIEEIKSMLQKLSMGSAAPSTSKEPVKEEAAKEDEDFDLFDSDEDEEDEAKKKITEERLKAYHAKKATKPGPIAKSSIILDIKPWDDTTDLVKMEESVKSIEKDGLVWGGCKQIPLAYGIKKLQIICVIEDLKVSVDDLIEQITTDFEEYVQSVDIAAFNKI</sequence>
<dbReference type="CTD" id="36373555"/>
<protein>
    <submittedName>
        <fullName evidence="8 10">Elongation factor 1-beta</fullName>
    </submittedName>
</protein>
<evidence type="ECO:0000313" key="11">
    <source>
        <dbReference type="WormBase" id="SRAE_0000031400"/>
    </source>
</evidence>
<dbReference type="AlphaFoldDB" id="A0A090KZC8"/>
<dbReference type="SUPFAM" id="SSF54984">
    <property type="entry name" value="eEF-1beta-like"/>
    <property type="match status" value="1"/>
</dbReference>
<evidence type="ECO:0000256" key="4">
    <source>
        <dbReference type="RuleBase" id="RU003791"/>
    </source>
</evidence>
<dbReference type="PANTHER" id="PTHR11595">
    <property type="entry name" value="EF-HAND AND COILED-COIL DOMAIN-CONTAINING FAMILY MEMBER"/>
    <property type="match status" value="1"/>
</dbReference>
<feature type="region of interest" description="Disordered" evidence="5">
    <location>
        <begin position="66"/>
        <end position="104"/>
    </location>
</feature>
<keyword evidence="2 4" id="KW-0251">Elongation factor</keyword>
<dbReference type="InterPro" id="IPR014038">
    <property type="entry name" value="EF1B_bsu/dsu_GNE"/>
</dbReference>
<dbReference type="GO" id="GO:0005085">
    <property type="term" value="F:guanyl-nucleotide exchange factor activity"/>
    <property type="evidence" value="ECO:0007669"/>
    <property type="project" value="TreeGrafter"/>
</dbReference>
<dbReference type="EMBL" id="LN609406">
    <property type="protein sequence ID" value="CEF61187.1"/>
    <property type="molecule type" value="Genomic_DNA"/>
</dbReference>
<evidence type="ECO:0000313" key="10">
    <source>
        <dbReference type="WBParaSite" id="SRAE_0000031400.1"/>
    </source>
</evidence>
<dbReference type="GO" id="GO:0005829">
    <property type="term" value="C:cytosol"/>
    <property type="evidence" value="ECO:0007669"/>
    <property type="project" value="TreeGrafter"/>
</dbReference>
<dbReference type="InterPro" id="IPR049720">
    <property type="entry name" value="EF1B_bsu/dsu"/>
</dbReference>
<evidence type="ECO:0000313" key="9">
    <source>
        <dbReference type="Proteomes" id="UP000035682"/>
    </source>
</evidence>
<accession>A0A090KZC8</accession>
<reference evidence="9" key="1">
    <citation type="submission" date="2014-09" db="EMBL/GenBank/DDBJ databases">
        <authorList>
            <person name="Martin A.A."/>
        </authorList>
    </citation>
    <scope>NUCLEOTIDE SEQUENCE</scope>
    <source>
        <strain evidence="9">ED321</strain>
    </source>
</reference>
<keyword evidence="9" id="KW-1185">Reference proteome</keyword>
<evidence type="ECO:0000313" key="8">
    <source>
        <dbReference type="EMBL" id="CEF61187.1"/>
    </source>
</evidence>
<dbReference type="InterPro" id="IPR014717">
    <property type="entry name" value="Transl_elong_EF1B/ribsomal_bS6"/>
</dbReference>
<dbReference type="CDD" id="cd00292">
    <property type="entry name" value="EF1B"/>
    <property type="match status" value="1"/>
</dbReference>
<dbReference type="FunFam" id="3.30.70.60:FF:000001">
    <property type="entry name" value="Elongation factor 1-beta 1 like"/>
    <property type="match status" value="1"/>
</dbReference>
<dbReference type="WormBase" id="SRAE_0000031400">
    <property type="protein sequence ID" value="SRP02492"/>
    <property type="gene ID" value="WBGene00256057"/>
</dbReference>
<proteinExistence type="inferred from homology"/>
<evidence type="ECO:0000256" key="3">
    <source>
        <dbReference type="ARBA" id="ARBA00022917"/>
    </source>
</evidence>
<evidence type="ECO:0000256" key="2">
    <source>
        <dbReference type="ARBA" id="ARBA00022768"/>
    </source>
</evidence>
<dbReference type="RefSeq" id="XP_024500396.1">
    <property type="nucleotide sequence ID" value="XM_024646189.1"/>
</dbReference>
<name>A0A090KZC8_STRRB</name>
<dbReference type="PROSITE" id="PS00825">
    <property type="entry name" value="EF1BD_2"/>
    <property type="match status" value="1"/>
</dbReference>
<dbReference type="OrthoDB" id="331763at2759"/>
<dbReference type="GO" id="GO:0005853">
    <property type="term" value="C:eukaryotic translation elongation factor 1 complex"/>
    <property type="evidence" value="ECO:0007669"/>
    <property type="project" value="InterPro"/>
</dbReference>
<dbReference type="GO" id="GO:0003746">
    <property type="term" value="F:translation elongation factor activity"/>
    <property type="evidence" value="ECO:0007669"/>
    <property type="project" value="UniProtKB-KW"/>
</dbReference>
<feature type="domain" description="Elongation factor 1 beta central acidic region eukaryote" evidence="7">
    <location>
        <begin position="92"/>
        <end position="119"/>
    </location>
</feature>
<dbReference type="InterPro" id="IPR001326">
    <property type="entry name" value="Transl_elong_EF1B_B/D_CS"/>
</dbReference>
<evidence type="ECO:0000259" key="6">
    <source>
        <dbReference type="SMART" id="SM00888"/>
    </source>
</evidence>
<dbReference type="InterPro" id="IPR036219">
    <property type="entry name" value="eEF-1beta-like_sf"/>
</dbReference>
<dbReference type="InterPro" id="IPR018940">
    <property type="entry name" value="EF-1_beta_acid_region_euk"/>
</dbReference>
<reference evidence="10" key="3">
    <citation type="submission" date="2020-12" db="UniProtKB">
        <authorList>
            <consortium name="WormBaseParasite"/>
        </authorList>
    </citation>
    <scope>IDENTIFICATION</scope>
</reference>
<dbReference type="Gene3D" id="3.30.70.60">
    <property type="match status" value="1"/>
</dbReference>
<dbReference type="GeneID" id="36373555"/>
<feature type="domain" description="Translation elongation factor EF1B beta/delta subunit guanine nucleotide exchange" evidence="6">
    <location>
        <begin position="128"/>
        <end position="215"/>
    </location>
</feature>
<organism evidence="8">
    <name type="scientific">Strongyloides ratti</name>
    <name type="common">Parasitic roundworm</name>
    <dbReference type="NCBI Taxonomy" id="34506"/>
    <lineage>
        <taxon>Eukaryota</taxon>
        <taxon>Metazoa</taxon>
        <taxon>Ecdysozoa</taxon>
        <taxon>Nematoda</taxon>
        <taxon>Chromadorea</taxon>
        <taxon>Rhabditida</taxon>
        <taxon>Tylenchina</taxon>
        <taxon>Panagrolaimomorpha</taxon>
        <taxon>Strongyloidoidea</taxon>
        <taxon>Strongyloididae</taxon>
        <taxon>Strongyloides</taxon>
    </lineage>
</organism>
<dbReference type="SMART" id="SM00888">
    <property type="entry name" value="EF1_GNE"/>
    <property type="match status" value="1"/>
</dbReference>
<reference evidence="8" key="2">
    <citation type="submission" date="2014-09" db="EMBL/GenBank/DDBJ databases">
        <authorList>
            <person name="Aslett A.Martin."/>
        </authorList>
    </citation>
    <scope>NUCLEOTIDE SEQUENCE</scope>
    <source>
        <strain evidence="8">ED321 Heterogonic</strain>
    </source>
</reference>
<keyword evidence="3 4" id="KW-0648">Protein biosynthesis</keyword>
<dbReference type="PANTHER" id="PTHR11595:SF21">
    <property type="entry name" value="ELONGATION FACTOR 1-BETA"/>
    <property type="match status" value="1"/>
</dbReference>
<dbReference type="Proteomes" id="UP000035682">
    <property type="component" value="Unplaced"/>
</dbReference>
<gene>
    <name evidence="8 10 11" type="ORF">SRAE_0000031400</name>
</gene>
<dbReference type="SMART" id="SM01182">
    <property type="entry name" value="EF-1_beta_acid"/>
    <property type="match status" value="1"/>
</dbReference>
<comment type="similarity">
    <text evidence="1 4">Belongs to the EF-1-beta/EF-1-delta family.</text>
</comment>
<dbReference type="Pfam" id="PF10587">
    <property type="entry name" value="EF-1_beta_acid"/>
    <property type="match status" value="1"/>
</dbReference>
<dbReference type="Pfam" id="PF00736">
    <property type="entry name" value="EF1_GNE"/>
    <property type="match status" value="1"/>
</dbReference>
<evidence type="ECO:0000256" key="5">
    <source>
        <dbReference type="SAM" id="MobiDB-lite"/>
    </source>
</evidence>
<dbReference type="WBParaSite" id="SRAE_0000031400.1">
    <property type="protein sequence ID" value="SRAE_0000031400.1"/>
    <property type="gene ID" value="WBGene00256057"/>
</dbReference>
<evidence type="ECO:0000259" key="7">
    <source>
        <dbReference type="SMART" id="SM01182"/>
    </source>
</evidence>
<feature type="compositionally biased region" description="Acidic residues" evidence="5">
    <location>
        <begin position="84"/>
        <end position="101"/>
    </location>
</feature>
<evidence type="ECO:0000256" key="1">
    <source>
        <dbReference type="ARBA" id="ARBA00007411"/>
    </source>
</evidence>